<gene>
    <name evidence="2" type="ORF">GCM10010280_43300</name>
</gene>
<feature type="signal peptide" evidence="1">
    <location>
        <begin position="1"/>
        <end position="24"/>
    </location>
</feature>
<keyword evidence="3" id="KW-1185">Reference proteome</keyword>
<sequence>MLMIRKTFAAILLLAAGASGCAESESTATDDPKACKGATYIWEHESSWIPIVLDEARTVSRGDELKIAGDPYRPWSSSLKTDQNVNAPDEILKALGRELDKPLANVGRSTKSEAMPMTTEFAGDKAQAVYFQGVERIDATFTLTCTGQDRPINGHIVTWNTRSNSFGTVDCLKPLSANPIEPLAKVAAATRCPKDSVLARETVAR</sequence>
<dbReference type="PROSITE" id="PS51257">
    <property type="entry name" value="PROKAR_LIPOPROTEIN"/>
    <property type="match status" value="1"/>
</dbReference>
<evidence type="ECO:0000313" key="3">
    <source>
        <dbReference type="Proteomes" id="UP000656732"/>
    </source>
</evidence>
<evidence type="ECO:0008006" key="4">
    <source>
        <dbReference type="Google" id="ProtNLM"/>
    </source>
</evidence>
<keyword evidence="1" id="KW-0732">Signal</keyword>
<name>A0A918BTC4_9ACTN</name>
<feature type="chain" id="PRO_5037088122" description="Lipoprotein" evidence="1">
    <location>
        <begin position="25"/>
        <end position="205"/>
    </location>
</feature>
<evidence type="ECO:0000256" key="1">
    <source>
        <dbReference type="SAM" id="SignalP"/>
    </source>
</evidence>
<comment type="caution">
    <text evidence="2">The sequence shown here is derived from an EMBL/GenBank/DDBJ whole genome shotgun (WGS) entry which is preliminary data.</text>
</comment>
<dbReference type="EMBL" id="BMTU01000008">
    <property type="protein sequence ID" value="GGQ90979.1"/>
    <property type="molecule type" value="Genomic_DNA"/>
</dbReference>
<protein>
    <recommendedName>
        <fullName evidence="4">Lipoprotein</fullName>
    </recommendedName>
</protein>
<accession>A0A918BTC4</accession>
<proteinExistence type="predicted"/>
<organism evidence="2 3">
    <name type="scientific">Streptomyces pilosus</name>
    <dbReference type="NCBI Taxonomy" id="28893"/>
    <lineage>
        <taxon>Bacteria</taxon>
        <taxon>Bacillati</taxon>
        <taxon>Actinomycetota</taxon>
        <taxon>Actinomycetes</taxon>
        <taxon>Kitasatosporales</taxon>
        <taxon>Streptomycetaceae</taxon>
        <taxon>Streptomyces</taxon>
    </lineage>
</organism>
<dbReference type="AlphaFoldDB" id="A0A918BTC4"/>
<evidence type="ECO:0000313" key="2">
    <source>
        <dbReference type="EMBL" id="GGQ90979.1"/>
    </source>
</evidence>
<reference evidence="2" key="2">
    <citation type="submission" date="2020-09" db="EMBL/GenBank/DDBJ databases">
        <authorList>
            <person name="Sun Q."/>
            <person name="Ohkuma M."/>
        </authorList>
    </citation>
    <scope>NUCLEOTIDE SEQUENCE</scope>
    <source>
        <strain evidence="2">JCM 4403</strain>
    </source>
</reference>
<reference evidence="2" key="1">
    <citation type="journal article" date="2014" name="Int. J. Syst. Evol. Microbiol.">
        <title>Complete genome sequence of Corynebacterium casei LMG S-19264T (=DSM 44701T), isolated from a smear-ripened cheese.</title>
        <authorList>
            <consortium name="US DOE Joint Genome Institute (JGI-PGF)"/>
            <person name="Walter F."/>
            <person name="Albersmeier A."/>
            <person name="Kalinowski J."/>
            <person name="Ruckert C."/>
        </authorList>
    </citation>
    <scope>NUCLEOTIDE SEQUENCE</scope>
    <source>
        <strain evidence="2">JCM 4403</strain>
    </source>
</reference>
<dbReference type="Proteomes" id="UP000656732">
    <property type="component" value="Unassembled WGS sequence"/>
</dbReference>